<dbReference type="Gene3D" id="1.10.10.60">
    <property type="entry name" value="Homeodomain-like"/>
    <property type="match status" value="2"/>
</dbReference>
<dbReference type="Gene3D" id="2.60.120.280">
    <property type="entry name" value="Regulatory protein AraC"/>
    <property type="match status" value="1"/>
</dbReference>
<dbReference type="InterPro" id="IPR009057">
    <property type="entry name" value="Homeodomain-like_sf"/>
</dbReference>
<dbReference type="SUPFAM" id="SSF51215">
    <property type="entry name" value="Regulatory protein AraC"/>
    <property type="match status" value="1"/>
</dbReference>
<keyword evidence="3" id="KW-0804">Transcription</keyword>
<dbReference type="EMBL" id="CP002160">
    <property type="protein sequence ID" value="ADL52220.1"/>
    <property type="molecule type" value="Genomic_DNA"/>
</dbReference>
<keyword evidence="1" id="KW-0805">Transcription regulation</keyword>
<accession>D9SQL4</accession>
<sequence>MNYITFPVVTEFESKLPVYLVSVGINHTQEHIIRLKGYPHFQWIQCRKGSGMLKINNQTITINENQAMLLFPHTSHEYYSSSEEWIVDWVALNGYAVEEILKNGGIQHSEVFSVSEPELFILRMEKLLELAASYNTIKSLESSKIIYSILMDILAYTSTDKVDYMINQYSKLRPVLDYIDDNYDKIITLQDLSEVANVTPEYLCTVFKKTTGIRVFEYINNIRIKNSKEMILSKKNMPIKEIAKNSGFEDVSYFCSMFKKIEKLTPNEFRKLYGI</sequence>
<dbReference type="GO" id="GO:0003700">
    <property type="term" value="F:DNA-binding transcription factor activity"/>
    <property type="evidence" value="ECO:0007669"/>
    <property type="project" value="InterPro"/>
</dbReference>
<evidence type="ECO:0000313" key="6">
    <source>
        <dbReference type="Proteomes" id="UP000002730"/>
    </source>
</evidence>
<keyword evidence="6" id="KW-1185">Reference proteome</keyword>
<dbReference type="Pfam" id="PF12833">
    <property type="entry name" value="HTH_18"/>
    <property type="match status" value="1"/>
</dbReference>
<proteinExistence type="predicted"/>
<organism evidence="5 6">
    <name type="scientific">Clostridium cellulovorans (strain ATCC 35296 / DSM 3052 / OCM 3 / 743B)</name>
    <dbReference type="NCBI Taxonomy" id="573061"/>
    <lineage>
        <taxon>Bacteria</taxon>
        <taxon>Bacillati</taxon>
        <taxon>Bacillota</taxon>
        <taxon>Clostridia</taxon>
        <taxon>Eubacteriales</taxon>
        <taxon>Clostridiaceae</taxon>
        <taxon>Clostridium</taxon>
    </lineage>
</organism>
<reference evidence="5 6" key="1">
    <citation type="submission" date="2010-08" db="EMBL/GenBank/DDBJ databases">
        <title>Complete sequence of Clostridium cellulovorans 743B.</title>
        <authorList>
            <consortium name="US DOE Joint Genome Institute"/>
            <person name="Lucas S."/>
            <person name="Copeland A."/>
            <person name="Lapidus A."/>
            <person name="Cheng J.-F."/>
            <person name="Bruce D."/>
            <person name="Goodwin L."/>
            <person name="Pitluck S."/>
            <person name="Chertkov O."/>
            <person name="Detter J.C."/>
            <person name="Han C."/>
            <person name="Tapia R."/>
            <person name="Land M."/>
            <person name="Hauser L."/>
            <person name="Chang Y.-J."/>
            <person name="Jeffries C."/>
            <person name="Kyrpides N."/>
            <person name="Ivanova N."/>
            <person name="Mikhailova N."/>
            <person name="Hemme C.L."/>
            <person name="Woyke T."/>
        </authorList>
    </citation>
    <scope>NUCLEOTIDE SEQUENCE [LARGE SCALE GENOMIC DNA]</scope>
    <source>
        <strain evidence="6">ATCC 35296 / DSM 3052 / OCM 3 / 743B</strain>
    </source>
</reference>
<evidence type="ECO:0000256" key="1">
    <source>
        <dbReference type="ARBA" id="ARBA00023015"/>
    </source>
</evidence>
<evidence type="ECO:0000259" key="4">
    <source>
        <dbReference type="PROSITE" id="PS01124"/>
    </source>
</evidence>
<dbReference type="InterPro" id="IPR037923">
    <property type="entry name" value="HTH-like"/>
</dbReference>
<protein>
    <submittedName>
        <fullName evidence="5">Transcriptional regulator, AraC family</fullName>
    </submittedName>
</protein>
<dbReference type="Pfam" id="PF02311">
    <property type="entry name" value="AraC_binding"/>
    <property type="match status" value="1"/>
</dbReference>
<dbReference type="PROSITE" id="PS01124">
    <property type="entry name" value="HTH_ARAC_FAMILY_2"/>
    <property type="match status" value="1"/>
</dbReference>
<gene>
    <name evidence="5" type="ordered locus">Clocel_2508</name>
</gene>
<evidence type="ECO:0000256" key="3">
    <source>
        <dbReference type="ARBA" id="ARBA00023163"/>
    </source>
</evidence>
<dbReference type="PANTHER" id="PTHR43280:SF28">
    <property type="entry name" value="HTH-TYPE TRANSCRIPTIONAL ACTIVATOR RHAS"/>
    <property type="match status" value="1"/>
</dbReference>
<dbReference type="STRING" id="573061.Clocel_2508"/>
<evidence type="ECO:0000256" key="2">
    <source>
        <dbReference type="ARBA" id="ARBA00023125"/>
    </source>
</evidence>
<dbReference type="PANTHER" id="PTHR43280">
    <property type="entry name" value="ARAC-FAMILY TRANSCRIPTIONAL REGULATOR"/>
    <property type="match status" value="1"/>
</dbReference>
<dbReference type="InterPro" id="IPR018060">
    <property type="entry name" value="HTH_AraC"/>
</dbReference>
<dbReference type="AlphaFoldDB" id="D9SQL4"/>
<evidence type="ECO:0000313" key="5">
    <source>
        <dbReference type="EMBL" id="ADL52220.1"/>
    </source>
</evidence>
<dbReference type="RefSeq" id="WP_010075462.1">
    <property type="nucleotide sequence ID" value="NC_014393.1"/>
</dbReference>
<dbReference type="KEGG" id="ccb:Clocel_2508"/>
<dbReference type="SUPFAM" id="SSF46689">
    <property type="entry name" value="Homeodomain-like"/>
    <property type="match status" value="2"/>
</dbReference>
<dbReference type="Proteomes" id="UP000002730">
    <property type="component" value="Chromosome"/>
</dbReference>
<dbReference type="GO" id="GO:0043565">
    <property type="term" value="F:sequence-specific DNA binding"/>
    <property type="evidence" value="ECO:0007669"/>
    <property type="project" value="InterPro"/>
</dbReference>
<dbReference type="HOGENOM" id="CLU_000445_88_6_9"/>
<dbReference type="InterPro" id="IPR003313">
    <property type="entry name" value="AraC-bd"/>
</dbReference>
<dbReference type="PRINTS" id="PR00032">
    <property type="entry name" value="HTHARAC"/>
</dbReference>
<keyword evidence="2" id="KW-0238">DNA-binding</keyword>
<dbReference type="SMART" id="SM00342">
    <property type="entry name" value="HTH_ARAC"/>
    <property type="match status" value="1"/>
</dbReference>
<dbReference type="eggNOG" id="COG2207">
    <property type="taxonomic scope" value="Bacteria"/>
</dbReference>
<feature type="domain" description="HTH araC/xylS-type" evidence="4">
    <location>
        <begin position="173"/>
        <end position="272"/>
    </location>
</feature>
<name>D9SQL4_CLOC7</name>
<dbReference type="OrthoDB" id="185320at2"/>
<dbReference type="InterPro" id="IPR020449">
    <property type="entry name" value="Tscrpt_reg_AraC-type_HTH"/>
</dbReference>